<organism evidence="1 2">
    <name type="scientific">Gemmatirosa kalamazoonensis</name>
    <dbReference type="NCBI Taxonomy" id="861299"/>
    <lineage>
        <taxon>Bacteria</taxon>
        <taxon>Pseudomonadati</taxon>
        <taxon>Gemmatimonadota</taxon>
        <taxon>Gemmatimonadia</taxon>
        <taxon>Gemmatimonadales</taxon>
        <taxon>Gemmatimonadaceae</taxon>
        <taxon>Gemmatirosa</taxon>
    </lineage>
</organism>
<proteinExistence type="predicted"/>
<keyword evidence="1" id="KW-0614">Plasmid</keyword>
<gene>
    <name evidence="1" type="ORF">J421_4900</name>
</gene>
<dbReference type="Proteomes" id="UP000019151">
    <property type="component" value="Plasmid 1"/>
</dbReference>
<evidence type="ECO:0000313" key="2">
    <source>
        <dbReference type="Proteomes" id="UP000019151"/>
    </source>
</evidence>
<evidence type="ECO:0000313" key="1">
    <source>
        <dbReference type="EMBL" id="AHG92435.1"/>
    </source>
</evidence>
<dbReference type="HOGENOM" id="CLU_190786_0_0_0"/>
<protein>
    <recommendedName>
        <fullName evidence="3">DUF2191 domain-containing protein</fullName>
    </recommendedName>
</protein>
<accession>W0RQ19</accession>
<evidence type="ECO:0008006" key="3">
    <source>
        <dbReference type="Google" id="ProtNLM"/>
    </source>
</evidence>
<sequence>MHTMKTTVDISDALLARAKRHAQKVGKPLRAIIEDGLRRVLHEESAAVRYRLPDRSVGRAGGENPLDALSWQDLRAEIYGEPRA</sequence>
<name>W0RQ19_9BACT</name>
<dbReference type="AlphaFoldDB" id="W0RQ19"/>
<dbReference type="InParanoid" id="W0RQ19"/>
<keyword evidence="2" id="KW-1185">Reference proteome</keyword>
<geneLocation type="plasmid" evidence="1 2">
    <name>1</name>
</geneLocation>
<dbReference type="KEGG" id="gba:J421_4900"/>
<dbReference type="EMBL" id="CP007129">
    <property type="protein sequence ID" value="AHG92435.1"/>
    <property type="molecule type" value="Genomic_DNA"/>
</dbReference>
<reference evidence="1 2" key="1">
    <citation type="journal article" date="2014" name="Genome Announc.">
        <title>Genome Sequence and Methylome of Soil Bacterium Gemmatirosa kalamazoonensis KBS708T, a Member of the Rarely Cultivated Gemmatimonadetes Phylum.</title>
        <authorList>
            <person name="Debruyn J.M."/>
            <person name="Radosevich M."/>
            <person name="Wommack K.E."/>
            <person name="Polson S.W."/>
            <person name="Hauser L.J."/>
            <person name="Fawaz M.N."/>
            <person name="Korlach J."/>
            <person name="Tsai Y.C."/>
        </authorList>
    </citation>
    <scope>NUCLEOTIDE SEQUENCE [LARGE SCALE GENOMIC DNA]</scope>
    <source>
        <strain evidence="1 2">KBS708</strain>
        <plasmid evidence="2">Plasmid 1</plasmid>
    </source>
</reference>